<accession>A0ABP0QFC6</accession>
<dbReference type="InterPro" id="IPR027094">
    <property type="entry name" value="Mitofusin_fam"/>
</dbReference>
<evidence type="ECO:0000256" key="1">
    <source>
        <dbReference type="ARBA" id="ARBA00004370"/>
    </source>
</evidence>
<evidence type="ECO:0000313" key="8">
    <source>
        <dbReference type="Proteomes" id="UP001642484"/>
    </source>
</evidence>
<evidence type="ECO:0000256" key="2">
    <source>
        <dbReference type="ARBA" id="ARBA00022741"/>
    </source>
</evidence>
<keyword evidence="5" id="KW-0472">Membrane</keyword>
<dbReference type="PANTHER" id="PTHR10465:SF0">
    <property type="entry name" value="SARCALUMENIN"/>
    <property type="match status" value="1"/>
</dbReference>
<gene>
    <name evidence="7" type="ORF">CCMP2556_LOCUS41991</name>
</gene>
<dbReference type="SUPFAM" id="SSF52540">
    <property type="entry name" value="P-loop containing nucleoside triphosphate hydrolases"/>
    <property type="match status" value="1"/>
</dbReference>
<evidence type="ECO:0000259" key="6">
    <source>
        <dbReference type="Pfam" id="PF01926"/>
    </source>
</evidence>
<dbReference type="EMBL" id="CAXAMN010024439">
    <property type="protein sequence ID" value="CAK9086709.1"/>
    <property type="molecule type" value="Genomic_DNA"/>
</dbReference>
<sequence length="245" mass="27526">MELLVMFVGSFSAGKSSLINSITGKTDQCRVGIAPTTDDLTYIPWKGISLVDSPGLDAVAKKGHKEKSLEAARRANVAVVVINARHALGESERPILCELLASKPEVLVALNYWNYVEKEKDQEDCLAYVKDVFQSLMPDVSPVIIPLNATNGRDEALNMLMGSINCGIAWNTAFFRRGRVCNSQNSSPPKQRYSGVREMQRRHWRGSLMRSTGSTKWRKRDFSRRLRMWRRMSRSGCRSSSVRLG</sequence>
<evidence type="ECO:0000256" key="3">
    <source>
        <dbReference type="ARBA" id="ARBA00022801"/>
    </source>
</evidence>
<name>A0ABP0QFC6_9DINO</name>
<dbReference type="Gene3D" id="3.40.50.300">
    <property type="entry name" value="P-loop containing nucleotide triphosphate hydrolases"/>
    <property type="match status" value="1"/>
</dbReference>
<protein>
    <recommendedName>
        <fullName evidence="6">G domain-containing protein</fullName>
    </recommendedName>
</protein>
<reference evidence="7 8" key="1">
    <citation type="submission" date="2024-02" db="EMBL/GenBank/DDBJ databases">
        <authorList>
            <person name="Chen Y."/>
            <person name="Shah S."/>
            <person name="Dougan E. K."/>
            <person name="Thang M."/>
            <person name="Chan C."/>
        </authorList>
    </citation>
    <scope>NUCLEOTIDE SEQUENCE [LARGE SCALE GENOMIC DNA]</scope>
</reference>
<evidence type="ECO:0000256" key="4">
    <source>
        <dbReference type="ARBA" id="ARBA00023134"/>
    </source>
</evidence>
<dbReference type="InterPro" id="IPR006073">
    <property type="entry name" value="GTP-bd"/>
</dbReference>
<feature type="domain" description="G" evidence="6">
    <location>
        <begin position="5"/>
        <end position="109"/>
    </location>
</feature>
<organism evidence="7 8">
    <name type="scientific">Durusdinium trenchii</name>
    <dbReference type="NCBI Taxonomy" id="1381693"/>
    <lineage>
        <taxon>Eukaryota</taxon>
        <taxon>Sar</taxon>
        <taxon>Alveolata</taxon>
        <taxon>Dinophyceae</taxon>
        <taxon>Suessiales</taxon>
        <taxon>Symbiodiniaceae</taxon>
        <taxon>Durusdinium</taxon>
    </lineage>
</organism>
<comment type="caution">
    <text evidence="7">The sequence shown here is derived from an EMBL/GenBank/DDBJ whole genome shotgun (WGS) entry which is preliminary data.</text>
</comment>
<evidence type="ECO:0000313" key="7">
    <source>
        <dbReference type="EMBL" id="CAK9086709.1"/>
    </source>
</evidence>
<keyword evidence="8" id="KW-1185">Reference proteome</keyword>
<keyword evidence="3" id="KW-0378">Hydrolase</keyword>
<keyword evidence="4" id="KW-0342">GTP-binding</keyword>
<comment type="subcellular location">
    <subcellularLocation>
        <location evidence="1">Membrane</location>
    </subcellularLocation>
</comment>
<dbReference type="Proteomes" id="UP001642484">
    <property type="component" value="Unassembled WGS sequence"/>
</dbReference>
<dbReference type="Pfam" id="PF01926">
    <property type="entry name" value="MMR_HSR1"/>
    <property type="match status" value="1"/>
</dbReference>
<keyword evidence="2" id="KW-0547">Nucleotide-binding</keyword>
<dbReference type="PANTHER" id="PTHR10465">
    <property type="entry name" value="TRANSMEMBRANE GTPASE FZO1"/>
    <property type="match status" value="1"/>
</dbReference>
<evidence type="ECO:0000256" key="5">
    <source>
        <dbReference type="ARBA" id="ARBA00023136"/>
    </source>
</evidence>
<dbReference type="InterPro" id="IPR027417">
    <property type="entry name" value="P-loop_NTPase"/>
</dbReference>
<proteinExistence type="predicted"/>